<dbReference type="AlphaFoldDB" id="A0A8J5CW81"/>
<proteinExistence type="predicted"/>
<sequence length="131" mass="14566">MPPPVSSDALCRSHCVEAWRQMRNTHLVGCICPDGGDRKCSHVYSMFNHNPCLGDAYPARVASMSRVSRRLDTPLTREVPIPTTAPSLLVVSTSQTDPLYPLSTIYHYLQHVPQTGEWRGRRGCKSGRGES</sequence>
<dbReference type="OrthoDB" id="6374728at2759"/>
<evidence type="ECO:0000313" key="2">
    <source>
        <dbReference type="Proteomes" id="UP000770661"/>
    </source>
</evidence>
<dbReference type="Proteomes" id="UP000770661">
    <property type="component" value="Unassembled WGS sequence"/>
</dbReference>
<gene>
    <name evidence="1" type="ORF">GWK47_046734</name>
</gene>
<dbReference type="InterPro" id="IPR037193">
    <property type="entry name" value="GDNF_alpha"/>
</dbReference>
<dbReference type="EMBL" id="JACEEZ010011380">
    <property type="protein sequence ID" value="KAG0721305.1"/>
    <property type="molecule type" value="Genomic_DNA"/>
</dbReference>
<reference evidence="1" key="1">
    <citation type="submission" date="2020-07" db="EMBL/GenBank/DDBJ databases">
        <title>The High-quality genome of the commercially important snow crab, Chionoecetes opilio.</title>
        <authorList>
            <person name="Jeong J.-H."/>
            <person name="Ryu S."/>
        </authorList>
    </citation>
    <scope>NUCLEOTIDE SEQUENCE</scope>
    <source>
        <strain evidence="1">MADBK_172401_WGS</strain>
        <tissue evidence="1">Digestive gland</tissue>
    </source>
</reference>
<organism evidence="1 2">
    <name type="scientific">Chionoecetes opilio</name>
    <name type="common">Atlantic snow crab</name>
    <name type="synonym">Cancer opilio</name>
    <dbReference type="NCBI Taxonomy" id="41210"/>
    <lineage>
        <taxon>Eukaryota</taxon>
        <taxon>Metazoa</taxon>
        <taxon>Ecdysozoa</taxon>
        <taxon>Arthropoda</taxon>
        <taxon>Crustacea</taxon>
        <taxon>Multicrustacea</taxon>
        <taxon>Malacostraca</taxon>
        <taxon>Eumalacostraca</taxon>
        <taxon>Eucarida</taxon>
        <taxon>Decapoda</taxon>
        <taxon>Pleocyemata</taxon>
        <taxon>Brachyura</taxon>
        <taxon>Eubrachyura</taxon>
        <taxon>Majoidea</taxon>
        <taxon>Majidae</taxon>
        <taxon>Chionoecetes</taxon>
    </lineage>
</organism>
<accession>A0A8J5CW81</accession>
<evidence type="ECO:0000313" key="1">
    <source>
        <dbReference type="EMBL" id="KAG0721305.1"/>
    </source>
</evidence>
<keyword evidence="2" id="KW-1185">Reference proteome</keyword>
<comment type="caution">
    <text evidence="1">The sequence shown here is derived from an EMBL/GenBank/DDBJ whole genome shotgun (WGS) entry which is preliminary data.</text>
</comment>
<protein>
    <submittedName>
        <fullName evidence="1">Uncharacterized protein</fullName>
    </submittedName>
</protein>
<name>A0A8J5CW81_CHIOP</name>
<dbReference type="SUPFAM" id="SSF110035">
    <property type="entry name" value="GDNF receptor-like"/>
    <property type="match status" value="1"/>
</dbReference>